<proteinExistence type="predicted"/>
<dbReference type="Proteomes" id="UP001157017">
    <property type="component" value="Unassembled WGS sequence"/>
</dbReference>
<evidence type="ECO:0000313" key="2">
    <source>
        <dbReference type="EMBL" id="GMA86154.1"/>
    </source>
</evidence>
<sequence length="189" mass="20009">MLGRRTALAAWVVRALTLALLVLGATHPDWHQFAGKAMAARAVAYPLAMLALPVGWWLTRRGRTPYPAVQDLLLTLPFLVDTAGNALDLYDGITWFDDACHFLNWALLLGAVAITLPARLGGWARLGLTVGLGSTTALVWGSASTSRSCATAPSLATAYTDTLGDMTLGTLGSLLAGLVVLRLRAARRA</sequence>
<evidence type="ECO:0000313" key="3">
    <source>
        <dbReference type="Proteomes" id="UP001157017"/>
    </source>
</evidence>
<feature type="transmembrane region" description="Helical" evidence="1">
    <location>
        <begin position="40"/>
        <end position="59"/>
    </location>
</feature>
<dbReference type="EMBL" id="BSUZ01000001">
    <property type="protein sequence ID" value="GMA86154.1"/>
    <property type="molecule type" value="Genomic_DNA"/>
</dbReference>
<gene>
    <name evidence="2" type="ORF">GCM10025868_14040</name>
</gene>
<keyword evidence="1" id="KW-0472">Membrane</keyword>
<reference evidence="3" key="1">
    <citation type="journal article" date="2019" name="Int. J. Syst. Evol. Microbiol.">
        <title>The Global Catalogue of Microorganisms (GCM) 10K type strain sequencing project: providing services to taxonomists for standard genome sequencing and annotation.</title>
        <authorList>
            <consortium name="The Broad Institute Genomics Platform"/>
            <consortium name="The Broad Institute Genome Sequencing Center for Infectious Disease"/>
            <person name="Wu L."/>
            <person name="Ma J."/>
        </authorList>
    </citation>
    <scope>NUCLEOTIDE SEQUENCE [LARGE SCALE GENOMIC DNA]</scope>
    <source>
        <strain evidence="3">NBRC 108730</strain>
    </source>
</reference>
<organism evidence="2 3">
    <name type="scientific">Angustibacter aerolatus</name>
    <dbReference type="NCBI Taxonomy" id="1162965"/>
    <lineage>
        <taxon>Bacteria</taxon>
        <taxon>Bacillati</taxon>
        <taxon>Actinomycetota</taxon>
        <taxon>Actinomycetes</taxon>
        <taxon>Kineosporiales</taxon>
        <taxon>Kineosporiaceae</taxon>
    </lineage>
</organism>
<evidence type="ECO:0000256" key="1">
    <source>
        <dbReference type="SAM" id="Phobius"/>
    </source>
</evidence>
<evidence type="ECO:0008006" key="4">
    <source>
        <dbReference type="Google" id="ProtNLM"/>
    </source>
</evidence>
<feature type="transmembrane region" description="Helical" evidence="1">
    <location>
        <begin position="163"/>
        <end position="183"/>
    </location>
</feature>
<keyword evidence="3" id="KW-1185">Reference proteome</keyword>
<keyword evidence="1" id="KW-1133">Transmembrane helix</keyword>
<protein>
    <recommendedName>
        <fullName evidence="4">VanZ-like domain-containing protein</fullName>
    </recommendedName>
</protein>
<comment type="caution">
    <text evidence="2">The sequence shown here is derived from an EMBL/GenBank/DDBJ whole genome shotgun (WGS) entry which is preliminary data.</text>
</comment>
<accession>A0ABQ6JFH1</accession>
<feature type="transmembrane region" description="Helical" evidence="1">
    <location>
        <begin position="102"/>
        <end position="119"/>
    </location>
</feature>
<keyword evidence="1" id="KW-0812">Transmembrane</keyword>
<name>A0ABQ6JFH1_9ACTN</name>